<evidence type="ECO:0000313" key="4">
    <source>
        <dbReference type="Proteomes" id="UP001597307"/>
    </source>
</evidence>
<comment type="caution">
    <text evidence="3">The sequence shown here is derived from an EMBL/GenBank/DDBJ whole genome shotgun (WGS) entry which is preliminary data.</text>
</comment>
<name>A0ABW4Q6V8_9MICC</name>
<dbReference type="EMBL" id="JBHUGA010000012">
    <property type="protein sequence ID" value="MFD1846445.1"/>
    <property type="molecule type" value="Genomic_DNA"/>
</dbReference>
<accession>A0ABW4Q6V8</accession>
<dbReference type="InterPro" id="IPR027417">
    <property type="entry name" value="P-loop_NTPase"/>
</dbReference>
<keyword evidence="4" id="KW-1185">Reference proteome</keyword>
<gene>
    <name evidence="3" type="ORF">ACFSFX_07525</name>
</gene>
<evidence type="ECO:0000256" key="1">
    <source>
        <dbReference type="SAM" id="MobiDB-lite"/>
    </source>
</evidence>
<dbReference type="RefSeq" id="WP_343878173.1">
    <property type="nucleotide sequence ID" value="NZ_BAAAIJ010000011.1"/>
</dbReference>
<feature type="transmembrane region" description="Helical" evidence="2">
    <location>
        <begin position="215"/>
        <end position="234"/>
    </location>
</feature>
<dbReference type="Proteomes" id="UP001597307">
    <property type="component" value="Unassembled WGS sequence"/>
</dbReference>
<feature type="transmembrane region" description="Helical" evidence="2">
    <location>
        <begin position="246"/>
        <end position="268"/>
    </location>
</feature>
<dbReference type="Gene3D" id="3.40.50.300">
    <property type="entry name" value="P-loop containing nucleotide triphosphate hydrolases"/>
    <property type="match status" value="1"/>
</dbReference>
<protein>
    <submittedName>
        <fullName evidence="3">Type IV secretory system conjugative DNA transfer family protein</fullName>
    </submittedName>
</protein>
<dbReference type="SUPFAM" id="SSF52540">
    <property type="entry name" value="P-loop containing nucleoside triphosphate hydrolases"/>
    <property type="match status" value="1"/>
</dbReference>
<feature type="region of interest" description="Disordered" evidence="1">
    <location>
        <begin position="284"/>
        <end position="307"/>
    </location>
</feature>
<keyword evidence="2" id="KW-0472">Membrane</keyword>
<proteinExistence type="predicted"/>
<keyword evidence="2" id="KW-0812">Transmembrane</keyword>
<reference evidence="4" key="1">
    <citation type="journal article" date="2019" name="Int. J. Syst. Evol. Microbiol.">
        <title>The Global Catalogue of Microorganisms (GCM) 10K type strain sequencing project: providing services to taxonomists for standard genome sequencing and annotation.</title>
        <authorList>
            <consortium name="The Broad Institute Genomics Platform"/>
            <consortium name="The Broad Institute Genome Sequencing Center for Infectious Disease"/>
            <person name="Wu L."/>
            <person name="Ma J."/>
        </authorList>
    </citation>
    <scope>NUCLEOTIDE SEQUENCE [LARGE SCALE GENOMIC DNA]</scope>
    <source>
        <strain evidence="4">JCM 11496</strain>
    </source>
</reference>
<sequence>MASGMQQAIYRLARAGGIETNPMTFTQKSGVFSSAATENGSATLLTRREDTGLNGYLILPEKSLGSNAPLHLAHTVGARAEEAELPDDLGNSPAIGELTYRRSPALRETQSGIDPTELPRLLANAMPAGSWVAVTMRKPANKERTRYTAWLANRLGTAVPTHHSVHPTAVAMTITAGGSTKDEVRALLHQVTAGMPGFDLDSDISFRRARHRASVLLPIGLLLAAATIFGIPYLPGEIKEMVSEFTAGLLTASVVAAVIGIIGLSGKIGSPDADLRKRLDRAEFPVPPARKGRPAPPRKEKTVRGTRQVGENKVPYEKTIPASDGDYPLHPHTFLVGPTVVVGMVSPHAGALSGEKVTRSRSVPPAMGQPIGPLLGYEAGSPAYLSAQDAFAGTAVLGVPNSGKSLLIRSLFGWHCLERARPSGRPGYPGNRNTLVAFESKGDGVEKYLAWAHSVGDRALVIDVADAATPAIDIFAVPGDNAAKASFFTNAMVYVFGSVSIGARSVTTLKGVLTAALAVDDELLESMDDRDPMTIPLGRSPMYYAYLLLGGMSDKVGVDLASGIRGRAVQLRERGTPSAELEQATAAISFLYDGKSESARRTFTEAPYSKIEQLLGLEEWWTPSRKKVTWEQILEGHRSVVINTGTSASGVVLDDNVNQAISSMLMYSMQHAIKRICSGWQSHGRSVSLFADELSLLAGNSPEIISWLRDQGRSFGCRPFLATQRPEQLPPALRNNLLTYGTLISFAQSDVSTSVEVAANMGSVAEWTQDDVQHLEPYHVLVRSHVGQRRQSAFIVKLPNHEADMSSYPEAQGYAA</sequence>
<evidence type="ECO:0000313" key="3">
    <source>
        <dbReference type="EMBL" id="MFD1846445.1"/>
    </source>
</evidence>
<evidence type="ECO:0000256" key="2">
    <source>
        <dbReference type="SAM" id="Phobius"/>
    </source>
</evidence>
<organism evidence="3 4">
    <name type="scientific">Arthrobacter flavus</name>
    <dbReference type="NCBI Taxonomy" id="95172"/>
    <lineage>
        <taxon>Bacteria</taxon>
        <taxon>Bacillati</taxon>
        <taxon>Actinomycetota</taxon>
        <taxon>Actinomycetes</taxon>
        <taxon>Micrococcales</taxon>
        <taxon>Micrococcaceae</taxon>
        <taxon>Arthrobacter</taxon>
    </lineage>
</organism>
<keyword evidence="2" id="KW-1133">Transmembrane helix</keyword>